<sequence length="172" mass="19281">MLKKLLQLLFIINISNSLAISVTNYSDEKPKSANYYTTSHSAPQKLKPGSACWSRAESRYGVPASLLVAIAKVESRFNPRALGKNDNGSYDIGLMQINSGWLKKLQQYNISENDLYDPCTNIMVGAWILSDNINRLGYNWNAVGAYNAKTISKREKYAKKVHKAIIELGYNN</sequence>
<keyword evidence="1" id="KW-0732">Signal</keyword>
<accession>A0A2I7N6M7</accession>
<evidence type="ECO:0000313" key="4">
    <source>
        <dbReference type="Proteomes" id="UP000236655"/>
    </source>
</evidence>
<dbReference type="Gene3D" id="1.10.530.10">
    <property type="match status" value="1"/>
</dbReference>
<evidence type="ECO:0000256" key="1">
    <source>
        <dbReference type="SAM" id="SignalP"/>
    </source>
</evidence>
<organism evidence="3 4">
    <name type="scientific">Aquella oligotrophica</name>
    <dbReference type="NCBI Taxonomy" id="2067065"/>
    <lineage>
        <taxon>Bacteria</taxon>
        <taxon>Pseudomonadati</taxon>
        <taxon>Pseudomonadota</taxon>
        <taxon>Betaproteobacteria</taxon>
        <taxon>Neisseriales</taxon>
        <taxon>Neisseriaceae</taxon>
        <taxon>Aquella</taxon>
    </lineage>
</organism>
<protein>
    <recommendedName>
        <fullName evidence="2">Transglycosylase SLT domain-containing protein</fullName>
    </recommendedName>
</protein>
<dbReference type="Pfam" id="PF01464">
    <property type="entry name" value="SLT"/>
    <property type="match status" value="1"/>
</dbReference>
<dbReference type="KEGG" id="nba:CUN60_07265"/>
<dbReference type="RefSeq" id="WP_102951404.1">
    <property type="nucleotide sequence ID" value="NZ_CP024847.1"/>
</dbReference>
<gene>
    <name evidence="3" type="ORF">CUN60_07265</name>
</gene>
<evidence type="ECO:0000259" key="2">
    <source>
        <dbReference type="Pfam" id="PF01464"/>
    </source>
</evidence>
<dbReference type="InterPro" id="IPR023346">
    <property type="entry name" value="Lysozyme-like_dom_sf"/>
</dbReference>
<reference evidence="4" key="1">
    <citation type="submission" date="2017-11" db="EMBL/GenBank/DDBJ databases">
        <authorList>
            <person name="Chan K.G."/>
            <person name="Lee L.S."/>
        </authorList>
    </citation>
    <scope>NUCLEOTIDE SEQUENCE [LARGE SCALE GENOMIC DNA]</scope>
    <source>
        <strain evidence="4">DSM 100970</strain>
    </source>
</reference>
<name>A0A2I7N6M7_9NEIS</name>
<dbReference type="Proteomes" id="UP000236655">
    <property type="component" value="Chromosome"/>
</dbReference>
<feature type="domain" description="Transglycosylase SLT" evidence="2">
    <location>
        <begin position="52"/>
        <end position="164"/>
    </location>
</feature>
<dbReference type="CDD" id="cd13400">
    <property type="entry name" value="LT_IagB-like"/>
    <property type="match status" value="1"/>
</dbReference>
<feature type="signal peptide" evidence="1">
    <location>
        <begin position="1"/>
        <end position="19"/>
    </location>
</feature>
<dbReference type="EMBL" id="CP024847">
    <property type="protein sequence ID" value="AUR52108.1"/>
    <property type="molecule type" value="Genomic_DNA"/>
</dbReference>
<dbReference type="AlphaFoldDB" id="A0A2I7N6M7"/>
<dbReference type="InterPro" id="IPR008258">
    <property type="entry name" value="Transglycosylase_SLT_dom_1"/>
</dbReference>
<dbReference type="OrthoDB" id="8565485at2"/>
<dbReference type="SUPFAM" id="SSF53955">
    <property type="entry name" value="Lysozyme-like"/>
    <property type="match status" value="1"/>
</dbReference>
<keyword evidence="4" id="KW-1185">Reference proteome</keyword>
<evidence type="ECO:0000313" key="3">
    <source>
        <dbReference type="EMBL" id="AUR52108.1"/>
    </source>
</evidence>
<feature type="chain" id="PRO_5014465538" description="Transglycosylase SLT domain-containing protein" evidence="1">
    <location>
        <begin position="20"/>
        <end position="172"/>
    </location>
</feature>
<proteinExistence type="predicted"/>